<proteinExistence type="predicted"/>
<protein>
    <submittedName>
        <fullName evidence="2">Uncharacterized protein</fullName>
    </submittedName>
</protein>
<gene>
    <name evidence="2" type="ORF">PB01_08095</name>
</gene>
<keyword evidence="1" id="KW-0472">Membrane</keyword>
<accession>A0A5J6SLM3</accession>
<feature type="transmembrane region" description="Helical" evidence="1">
    <location>
        <begin position="153"/>
        <end position="174"/>
    </location>
</feature>
<dbReference type="Proteomes" id="UP000325517">
    <property type="component" value="Chromosome"/>
</dbReference>
<reference evidence="2 3" key="1">
    <citation type="submission" date="2018-07" db="EMBL/GenBank/DDBJ databases">
        <title>Complete genome sequence of Psychrobacillus sp. PB01, isolated from iceberg, and comparative genome analysis of Psychrobacillus strains.</title>
        <authorList>
            <person name="Lee P.C."/>
        </authorList>
    </citation>
    <scope>NUCLEOTIDE SEQUENCE [LARGE SCALE GENOMIC DNA]</scope>
    <source>
        <strain evidence="2 3">PB01</strain>
    </source>
</reference>
<sequence length="184" mass="19940">MFKRKHKIEVVPESEYTDYSHRVPGDAYATNKTIIGAASVPITAAIGLSIYHFNTSPTIEHIPTTLPVSAPIIEPTAVLEPIHVLAQAPTIFPTNMASPEMIPTGFIADTSLTMLANVLDPVIQILVAISFPIASVIMVGACFFFMFGNSEKAWNMIMNAGLGYVLIQLSPLFLEILRQVGKAV</sequence>
<evidence type="ECO:0000256" key="1">
    <source>
        <dbReference type="SAM" id="Phobius"/>
    </source>
</evidence>
<feature type="transmembrane region" description="Helical" evidence="1">
    <location>
        <begin position="122"/>
        <end position="147"/>
    </location>
</feature>
<dbReference type="EMBL" id="CP031223">
    <property type="protein sequence ID" value="QFF98796.1"/>
    <property type="molecule type" value="Genomic_DNA"/>
</dbReference>
<keyword evidence="3" id="KW-1185">Reference proteome</keyword>
<name>A0A5J6SLM3_9BACI</name>
<evidence type="ECO:0000313" key="3">
    <source>
        <dbReference type="Proteomes" id="UP000325517"/>
    </source>
</evidence>
<evidence type="ECO:0000313" key="2">
    <source>
        <dbReference type="EMBL" id="QFF98796.1"/>
    </source>
</evidence>
<dbReference type="RefSeq" id="WP_151699732.1">
    <property type="nucleotide sequence ID" value="NZ_CP031223.1"/>
</dbReference>
<keyword evidence="1" id="KW-1133">Transmembrane helix</keyword>
<dbReference type="OrthoDB" id="2454059at2"/>
<dbReference type="AlphaFoldDB" id="A0A5J6SLM3"/>
<keyword evidence="1" id="KW-0812">Transmembrane</keyword>
<organism evidence="2 3">
    <name type="scientific">Psychrobacillus glaciei</name>
    <dbReference type="NCBI Taxonomy" id="2283160"/>
    <lineage>
        <taxon>Bacteria</taxon>
        <taxon>Bacillati</taxon>
        <taxon>Bacillota</taxon>
        <taxon>Bacilli</taxon>
        <taxon>Bacillales</taxon>
        <taxon>Bacillaceae</taxon>
        <taxon>Psychrobacillus</taxon>
    </lineage>
</organism>
<dbReference type="KEGG" id="psyo:PB01_08095"/>